<organism evidence="1">
    <name type="scientific">Pithovirus LCPAC104</name>
    <dbReference type="NCBI Taxonomy" id="2506589"/>
    <lineage>
        <taxon>Viruses</taxon>
        <taxon>Pithoviruses</taxon>
    </lineage>
</organism>
<sequence>MELYFGDLKVNNGDFFILPDNEENLKNMSFSWKFNPGKFYTIIMYNKKLPYIKNSNFSNINYLIVNILDNELSEGKEIFPYIEPNIKESKPSTYFFEIYEQPNKFENLKYNYSEKYIIDIFIEKFKLKKIYEITFIIRLKNNRISNGVKEDITEKQAKYCSCVLKVASKQSEVCNIQKKGKGCYNPYAICVSSVGETYRDCGEHYNFKELSYKELVAYATLSKIDISNSDDRANIINKIYEWKRSH</sequence>
<gene>
    <name evidence="1" type="ORF">LCPAC104_01800</name>
</gene>
<evidence type="ECO:0000313" key="1">
    <source>
        <dbReference type="EMBL" id="QBK90683.1"/>
    </source>
</evidence>
<proteinExistence type="predicted"/>
<reference evidence="1" key="1">
    <citation type="journal article" date="2019" name="MBio">
        <title>Virus Genomes from Deep Sea Sediments Expand the Ocean Megavirome and Support Independent Origins of Viral Gigantism.</title>
        <authorList>
            <person name="Backstrom D."/>
            <person name="Yutin N."/>
            <person name="Jorgensen S.L."/>
            <person name="Dharamshi J."/>
            <person name="Homa F."/>
            <person name="Zaremba-Niedwiedzka K."/>
            <person name="Spang A."/>
            <person name="Wolf Y.I."/>
            <person name="Koonin E.V."/>
            <person name="Ettema T.J."/>
        </authorList>
    </citation>
    <scope>NUCLEOTIDE SEQUENCE</scope>
</reference>
<dbReference type="SUPFAM" id="SSF49777">
    <property type="entry name" value="PEBP-like"/>
    <property type="match status" value="1"/>
</dbReference>
<name>A0A481Z464_9VIRU</name>
<dbReference type="InterPro" id="IPR036610">
    <property type="entry name" value="PEBP-like_sf"/>
</dbReference>
<protein>
    <submittedName>
        <fullName evidence="1">HeH/LEM domain protein</fullName>
    </submittedName>
</protein>
<dbReference type="EMBL" id="MK500496">
    <property type="protein sequence ID" value="QBK90683.1"/>
    <property type="molecule type" value="Genomic_DNA"/>
</dbReference>
<accession>A0A481Z464</accession>
<dbReference type="Gene3D" id="3.90.280.10">
    <property type="entry name" value="PEBP-like"/>
    <property type="match status" value="1"/>
</dbReference>